<dbReference type="AlphaFoldDB" id="A0A6M3JFG1"/>
<sequence>MKIESKIEKVDNLNFLNVYIDSTLYYSVTSFVPHSLELANEGFNCLQPSQMIEFLNGLMQGFKIQSGVL</sequence>
<proteinExistence type="predicted"/>
<protein>
    <submittedName>
        <fullName evidence="1">Uncharacterized protein</fullName>
    </submittedName>
</protein>
<dbReference type="EMBL" id="MT141628">
    <property type="protein sequence ID" value="QJA68566.1"/>
    <property type="molecule type" value="Genomic_DNA"/>
</dbReference>
<gene>
    <name evidence="1" type="ORF">MM415A06187_0010</name>
    <name evidence="2" type="ORF">MM415B02174_0009</name>
</gene>
<evidence type="ECO:0000313" key="1">
    <source>
        <dbReference type="EMBL" id="QJA68566.1"/>
    </source>
</evidence>
<evidence type="ECO:0000313" key="2">
    <source>
        <dbReference type="EMBL" id="QJA85799.1"/>
    </source>
</evidence>
<name>A0A6M3JFG1_9ZZZZ</name>
<dbReference type="EMBL" id="MT142596">
    <property type="protein sequence ID" value="QJA85799.1"/>
    <property type="molecule type" value="Genomic_DNA"/>
</dbReference>
<reference evidence="1" key="1">
    <citation type="submission" date="2020-03" db="EMBL/GenBank/DDBJ databases">
        <title>The deep terrestrial virosphere.</title>
        <authorList>
            <person name="Holmfeldt K."/>
            <person name="Nilsson E."/>
            <person name="Simone D."/>
            <person name="Lopez-Fernandez M."/>
            <person name="Wu X."/>
            <person name="de Brujin I."/>
            <person name="Lundin D."/>
            <person name="Andersson A."/>
            <person name="Bertilsson S."/>
            <person name="Dopson M."/>
        </authorList>
    </citation>
    <scope>NUCLEOTIDE SEQUENCE</scope>
    <source>
        <strain evidence="1">MM415A06187</strain>
        <strain evidence="2">MM415B02174</strain>
    </source>
</reference>
<accession>A0A6M3JFG1</accession>
<organism evidence="1">
    <name type="scientific">viral metagenome</name>
    <dbReference type="NCBI Taxonomy" id="1070528"/>
    <lineage>
        <taxon>unclassified sequences</taxon>
        <taxon>metagenomes</taxon>
        <taxon>organismal metagenomes</taxon>
    </lineage>
</organism>